<feature type="domain" description="Polyphosphate kinase C-terminal" evidence="11">
    <location>
        <begin position="325"/>
        <end position="493"/>
    </location>
</feature>
<dbReference type="InterPro" id="IPR036832">
    <property type="entry name" value="PPK_N_dom_sf"/>
</dbReference>
<keyword evidence="5 6" id="KW-0067">ATP-binding</keyword>
<comment type="similarity">
    <text evidence="6 7">Belongs to the polyphosphate kinase 1 (PPK1) family.</text>
</comment>
<comment type="cofactor">
    <cofactor evidence="6">
        <name>Mg(2+)</name>
        <dbReference type="ChEBI" id="CHEBI:18420"/>
    </cofactor>
</comment>
<comment type="catalytic activity">
    <reaction evidence="6 7">
        <text>[phosphate](n) + ATP = [phosphate](n+1) + ADP</text>
        <dbReference type="Rhea" id="RHEA:19573"/>
        <dbReference type="Rhea" id="RHEA-COMP:9859"/>
        <dbReference type="Rhea" id="RHEA-COMP:14280"/>
        <dbReference type="ChEBI" id="CHEBI:16838"/>
        <dbReference type="ChEBI" id="CHEBI:30616"/>
        <dbReference type="ChEBI" id="CHEBI:456216"/>
        <dbReference type="EC" id="2.7.4.1"/>
    </reaction>
</comment>
<feature type="binding site" evidence="6">
    <location>
        <position position="41"/>
    </location>
    <ligand>
        <name>ATP</name>
        <dbReference type="ChEBI" id="CHEBI:30616"/>
    </ligand>
</feature>
<dbReference type="STRING" id="1122124.GCA_000423165_00152"/>
<proteinExistence type="inferred from homology"/>
<dbReference type="GO" id="GO:0009358">
    <property type="term" value="C:polyphosphate kinase complex"/>
    <property type="evidence" value="ECO:0007669"/>
    <property type="project" value="InterPro"/>
</dbReference>
<keyword evidence="2 6" id="KW-0808">Transferase</keyword>
<gene>
    <name evidence="12" type="primary">ppk1</name>
    <name evidence="6" type="synonym">ppk</name>
    <name evidence="12" type="ORF">CWI80_06310</name>
</gene>
<dbReference type="InterPro" id="IPR036830">
    <property type="entry name" value="PP_kinase_middle_dom_sf"/>
</dbReference>
<evidence type="ECO:0000256" key="2">
    <source>
        <dbReference type="ARBA" id="ARBA00022679"/>
    </source>
</evidence>
<evidence type="ECO:0000313" key="12">
    <source>
        <dbReference type="EMBL" id="RUO74938.1"/>
    </source>
</evidence>
<dbReference type="Gene3D" id="3.30.870.10">
    <property type="entry name" value="Endonuclease Chain A"/>
    <property type="match status" value="2"/>
</dbReference>
<feature type="binding site" evidence="6">
    <location>
        <position position="369"/>
    </location>
    <ligand>
        <name>Mg(2+)</name>
        <dbReference type="ChEBI" id="CHEBI:18420"/>
    </ligand>
</feature>
<name>A0A432ZAI0_9GAMM</name>
<dbReference type="SUPFAM" id="SSF140356">
    <property type="entry name" value="PPK N-terminal domain-like"/>
    <property type="match status" value="1"/>
</dbReference>
<reference evidence="13" key="1">
    <citation type="journal article" date="2018" name="Front. Microbiol.">
        <title>Genome-Based Analysis Reveals the Taxonomy and Diversity of the Family Idiomarinaceae.</title>
        <authorList>
            <person name="Liu Y."/>
            <person name="Lai Q."/>
            <person name="Shao Z."/>
        </authorList>
    </citation>
    <scope>NUCLEOTIDE SEQUENCE [LARGE SCALE GENOMIC DNA]</scope>
    <source>
        <strain evidence="13">c121</strain>
    </source>
</reference>
<dbReference type="AlphaFoldDB" id="A0A432ZAI0"/>
<dbReference type="NCBIfam" id="TIGR03705">
    <property type="entry name" value="poly_P_kin"/>
    <property type="match status" value="1"/>
</dbReference>
<dbReference type="InterPro" id="IPR024953">
    <property type="entry name" value="PP_kinase_middle"/>
</dbReference>
<feature type="domain" description="Polyphosphate kinase middle" evidence="8">
    <location>
        <begin position="115"/>
        <end position="299"/>
    </location>
</feature>
<dbReference type="NCBIfam" id="NF003917">
    <property type="entry name" value="PRK05443.1-1"/>
    <property type="match status" value="1"/>
</dbReference>
<keyword evidence="3 6" id="KW-0547">Nucleotide-binding</keyword>
<comment type="PTM">
    <text evidence="6 7">An intermediate of this reaction is the autophosphorylated ppk in which a phosphate is covalently linked to a histidine residue through a N-P bond.</text>
</comment>
<comment type="function">
    <text evidence="6 7">Catalyzes the reversible transfer of the terminal phosphate of ATP to form a long-chain polyphosphate (polyP).</text>
</comment>
<evidence type="ECO:0000259" key="11">
    <source>
        <dbReference type="Pfam" id="PF17941"/>
    </source>
</evidence>
<evidence type="ECO:0000259" key="8">
    <source>
        <dbReference type="Pfam" id="PF02503"/>
    </source>
</evidence>
<accession>A0A432ZAI0</accession>
<dbReference type="GO" id="GO:0046872">
    <property type="term" value="F:metal ion binding"/>
    <property type="evidence" value="ECO:0007669"/>
    <property type="project" value="UniProtKB-KW"/>
</dbReference>
<dbReference type="Gene3D" id="3.30.1840.10">
    <property type="entry name" value="Polyphosphate kinase middle domain"/>
    <property type="match status" value="1"/>
</dbReference>
<feature type="binding site" evidence="6">
    <location>
        <position position="561"/>
    </location>
    <ligand>
        <name>ATP</name>
        <dbReference type="ChEBI" id="CHEBI:30616"/>
    </ligand>
</feature>
<dbReference type="GO" id="GO:0006799">
    <property type="term" value="P:polyphosphate biosynthetic process"/>
    <property type="evidence" value="ECO:0007669"/>
    <property type="project" value="UniProtKB-UniRule"/>
</dbReference>
<evidence type="ECO:0000259" key="10">
    <source>
        <dbReference type="Pfam" id="PF13090"/>
    </source>
</evidence>
<dbReference type="InterPro" id="IPR025198">
    <property type="entry name" value="PPK_N_dom"/>
</dbReference>
<dbReference type="Pfam" id="PF17941">
    <property type="entry name" value="PP_kinase_C_1"/>
    <property type="match status" value="1"/>
</dbReference>
<dbReference type="SUPFAM" id="SSF56024">
    <property type="entry name" value="Phospholipase D/nuclease"/>
    <property type="match status" value="2"/>
</dbReference>
<evidence type="ECO:0000256" key="1">
    <source>
        <dbReference type="ARBA" id="ARBA00022553"/>
    </source>
</evidence>
<dbReference type="Pfam" id="PF13090">
    <property type="entry name" value="PP_kinase_C"/>
    <property type="match status" value="1"/>
</dbReference>
<evidence type="ECO:0000256" key="5">
    <source>
        <dbReference type="ARBA" id="ARBA00022840"/>
    </source>
</evidence>
<evidence type="ECO:0000256" key="7">
    <source>
        <dbReference type="RuleBase" id="RU003800"/>
    </source>
</evidence>
<feature type="binding site" evidence="6">
    <location>
        <position position="399"/>
    </location>
    <ligand>
        <name>Mg(2+)</name>
        <dbReference type="ChEBI" id="CHEBI:18420"/>
    </ligand>
</feature>
<evidence type="ECO:0000313" key="13">
    <source>
        <dbReference type="Proteomes" id="UP000287022"/>
    </source>
</evidence>
<dbReference type="InterPro" id="IPR025200">
    <property type="entry name" value="PPK_C_dom2"/>
</dbReference>
<dbReference type="InterPro" id="IPR041108">
    <property type="entry name" value="PP_kinase_C_1"/>
</dbReference>
<feature type="binding site" evidence="6">
    <location>
        <position position="465"/>
    </location>
    <ligand>
        <name>ATP</name>
        <dbReference type="ChEBI" id="CHEBI:30616"/>
    </ligand>
</feature>
<dbReference type="Pfam" id="PF13089">
    <property type="entry name" value="PP_kinase_N"/>
    <property type="match status" value="1"/>
</dbReference>
<evidence type="ECO:0000256" key="4">
    <source>
        <dbReference type="ARBA" id="ARBA00022777"/>
    </source>
</evidence>
<keyword evidence="1 6" id="KW-0597">Phosphoprotein</keyword>
<dbReference type="InterPro" id="IPR003414">
    <property type="entry name" value="PP_kinase"/>
</dbReference>
<protein>
    <recommendedName>
        <fullName evidence="6 7">Polyphosphate kinase</fullName>
        <ecNumber evidence="6 7">2.7.4.1</ecNumber>
    </recommendedName>
    <alternativeName>
        <fullName evidence="6">ATP-polyphosphate phosphotransferase</fullName>
    </alternativeName>
    <alternativeName>
        <fullName evidence="6">Polyphosphoric acid kinase</fullName>
    </alternativeName>
</protein>
<organism evidence="12 13">
    <name type="scientific">Pseudidiomarina sediminum</name>
    <dbReference type="NCBI Taxonomy" id="431675"/>
    <lineage>
        <taxon>Bacteria</taxon>
        <taxon>Pseudomonadati</taxon>
        <taxon>Pseudomonadota</taxon>
        <taxon>Gammaproteobacteria</taxon>
        <taxon>Alteromonadales</taxon>
        <taxon>Idiomarinaceae</taxon>
        <taxon>Pseudidiomarina</taxon>
    </lineage>
</organism>
<keyword evidence="4 6" id="KW-0418">Kinase</keyword>
<feature type="binding site" evidence="6">
    <location>
        <position position="588"/>
    </location>
    <ligand>
        <name>ATP</name>
        <dbReference type="ChEBI" id="CHEBI:30616"/>
    </ligand>
</feature>
<dbReference type="SUPFAM" id="SSF143724">
    <property type="entry name" value="PHP14-like"/>
    <property type="match status" value="1"/>
</dbReference>
<dbReference type="PANTHER" id="PTHR30218">
    <property type="entry name" value="POLYPHOSPHATE KINASE"/>
    <property type="match status" value="1"/>
</dbReference>
<feature type="domain" description="Polyphosphate kinase N-terminal" evidence="9">
    <location>
        <begin position="4"/>
        <end position="105"/>
    </location>
</feature>
<dbReference type="RefSeq" id="WP_026861241.1">
    <property type="nucleotide sequence ID" value="NZ_PIQE01000001.1"/>
</dbReference>
<dbReference type="PIRSF" id="PIRSF015589">
    <property type="entry name" value="PP_kinase"/>
    <property type="match status" value="1"/>
</dbReference>
<sequence length="690" mass="80700">MKLFPQELSWLAFNERVLQEAADNSVPVVERMRFLGIFSNNMDEFFRVRVADVRRRIFLAQSTEEHAASEPLMAEIQQRVLALQDKFEVIYKDVLKALLRKNIRVIDEQHTTEQEREWLSTFFREKIKRYMVPLLLGPNTDLIKAINEEATYLCIEVCHGDSIRYAALEVPTDEFPRFIKLPFKHAKRQKRVILLDNVICLRMEDLFQGIVPFDSLRAFSFKLTRDAEYRLPYDIEQSVLEQMEEGIRQRFEAEPVRLVYDAEMPRNMLFFLHDKLGLTSHDSLVPGGRYRNTRDFVSFPNVGHKSLVNPPMQPLEHPHFTKHRSVFEAIAAQDILLYYPYHKFAHLTEVVRQAAYDPLVQSIQICIYRVAKLSRIVHSLVEAVNNGKKVTVMVELKARFDEEANIEWAKHMTQEGIRVIFGIQGLKVHSKLLLIRRRHPTEAEQSQLFAHIGTGNFNEKTAQIYTDFSLFTADEGICRDVEQVFQYLEAPYKRFNFDHILVSPVNLRDTLERFIDREIAHAQQGQRAEIFLKVNNLVDPRIIERLIRAARSGVRVRAIVRGMCALRIPTDVRGSIEIISIVDRFLEHPRVYWFYQGGKEQLYIASADLMTRNLDGRVEVASPIYNSQLQQQIKDILELQWQDNTKARVIDAEQKNDYRKRGNRRKIRSQIAIYDYLKADTKRLQGDGHD</sequence>
<feature type="active site" description="Phosphohistidine intermediate" evidence="6">
    <location>
        <position position="429"/>
    </location>
</feature>
<dbReference type="GO" id="GO:0008976">
    <property type="term" value="F:polyphosphate kinase activity"/>
    <property type="evidence" value="ECO:0007669"/>
    <property type="project" value="UniProtKB-UniRule"/>
</dbReference>
<keyword evidence="6" id="KW-0460">Magnesium</keyword>
<keyword evidence="13" id="KW-1185">Reference proteome</keyword>
<keyword evidence="6" id="KW-0479">Metal-binding</keyword>
<dbReference type="Gene3D" id="1.20.58.310">
    <property type="entry name" value="Polyphosphate kinase N-terminal domain"/>
    <property type="match status" value="1"/>
</dbReference>
<evidence type="ECO:0000259" key="9">
    <source>
        <dbReference type="Pfam" id="PF13089"/>
    </source>
</evidence>
<dbReference type="GO" id="GO:0005524">
    <property type="term" value="F:ATP binding"/>
    <property type="evidence" value="ECO:0007669"/>
    <property type="project" value="UniProtKB-KW"/>
</dbReference>
<dbReference type="PANTHER" id="PTHR30218:SF0">
    <property type="entry name" value="POLYPHOSPHATE KINASE"/>
    <property type="match status" value="1"/>
</dbReference>
<dbReference type="Pfam" id="PF02503">
    <property type="entry name" value="PP_kinase"/>
    <property type="match status" value="1"/>
</dbReference>
<dbReference type="HAMAP" id="MF_00347">
    <property type="entry name" value="Polyphosphate_kinase"/>
    <property type="match status" value="1"/>
</dbReference>
<feature type="domain" description="Polyphosphate kinase C-terminal" evidence="10">
    <location>
        <begin position="501"/>
        <end position="670"/>
    </location>
</feature>
<evidence type="ECO:0000256" key="6">
    <source>
        <dbReference type="HAMAP-Rule" id="MF_00347"/>
    </source>
</evidence>
<dbReference type="Proteomes" id="UP000287022">
    <property type="component" value="Unassembled WGS sequence"/>
</dbReference>
<dbReference type="EC" id="2.7.4.1" evidence="6 7"/>
<evidence type="ECO:0000256" key="3">
    <source>
        <dbReference type="ARBA" id="ARBA00022741"/>
    </source>
</evidence>
<dbReference type="EMBL" id="PIQE01000001">
    <property type="protein sequence ID" value="RUO74938.1"/>
    <property type="molecule type" value="Genomic_DNA"/>
</dbReference>
<comment type="caution">
    <text evidence="12">The sequence shown here is derived from an EMBL/GenBank/DDBJ whole genome shotgun (WGS) entry which is preliminary data.</text>
</comment>